<organism evidence="8 9">
    <name type="scientific">Dipodomys ordii</name>
    <name type="common">Ord's kangaroo rat</name>
    <dbReference type="NCBI Taxonomy" id="10020"/>
    <lineage>
        <taxon>Eukaryota</taxon>
        <taxon>Metazoa</taxon>
        <taxon>Chordata</taxon>
        <taxon>Craniata</taxon>
        <taxon>Vertebrata</taxon>
        <taxon>Euteleostomi</taxon>
        <taxon>Mammalia</taxon>
        <taxon>Eutheria</taxon>
        <taxon>Euarchontoglires</taxon>
        <taxon>Glires</taxon>
        <taxon>Rodentia</taxon>
        <taxon>Castorimorpha</taxon>
        <taxon>Heteromyidae</taxon>
        <taxon>Dipodomyinae</taxon>
        <taxon>Dipodomys</taxon>
    </lineage>
</organism>
<dbReference type="InterPro" id="IPR012674">
    <property type="entry name" value="Calycin"/>
</dbReference>
<feature type="region of interest" description="Disordered" evidence="5">
    <location>
        <begin position="359"/>
        <end position="388"/>
    </location>
</feature>
<dbReference type="AlphaFoldDB" id="A0A1S3G7L9"/>
<evidence type="ECO:0000256" key="6">
    <source>
        <dbReference type="SAM" id="SignalP"/>
    </source>
</evidence>
<evidence type="ECO:0000256" key="4">
    <source>
        <dbReference type="ARBA" id="ARBA00022729"/>
    </source>
</evidence>
<dbReference type="Proteomes" id="UP000081671">
    <property type="component" value="Unplaced"/>
</dbReference>
<reference evidence="9" key="1">
    <citation type="submission" date="2025-08" db="UniProtKB">
        <authorList>
            <consortium name="RefSeq"/>
        </authorList>
    </citation>
    <scope>IDENTIFICATION</scope>
    <source>
        <tissue evidence="9">Kidney</tissue>
    </source>
</reference>
<evidence type="ECO:0000256" key="5">
    <source>
        <dbReference type="SAM" id="MobiDB-lite"/>
    </source>
</evidence>
<dbReference type="GO" id="GO:0005615">
    <property type="term" value="C:extracellular space"/>
    <property type="evidence" value="ECO:0007669"/>
    <property type="project" value="TreeGrafter"/>
</dbReference>
<feature type="domain" description="Lipocalin/cytosolic fatty-acid binding" evidence="7">
    <location>
        <begin position="33"/>
        <end position="97"/>
    </location>
</feature>
<dbReference type="GO" id="GO:0036094">
    <property type="term" value="F:small molecule binding"/>
    <property type="evidence" value="ECO:0007669"/>
    <property type="project" value="InterPro"/>
</dbReference>
<name>A0A1S3G7L9_DIPOR</name>
<dbReference type="PRINTS" id="PR01175">
    <property type="entry name" value="VNEBNERGLAND"/>
</dbReference>
<protein>
    <submittedName>
        <fullName evidence="9">Uncharacterized protein LOC105995589</fullName>
    </submittedName>
</protein>
<evidence type="ECO:0000256" key="1">
    <source>
        <dbReference type="ARBA" id="ARBA00004613"/>
    </source>
</evidence>
<feature type="chain" id="PRO_5010324396" evidence="6">
    <location>
        <begin position="20"/>
        <end position="388"/>
    </location>
</feature>
<keyword evidence="3" id="KW-0964">Secreted</keyword>
<dbReference type="InParanoid" id="A0A1S3G7L9"/>
<dbReference type="Gene3D" id="2.40.128.20">
    <property type="match status" value="3"/>
</dbReference>
<dbReference type="InterPro" id="IPR000566">
    <property type="entry name" value="Lipocln_cytosolic_FA-bd_dom"/>
</dbReference>
<evidence type="ECO:0000259" key="7">
    <source>
        <dbReference type="Pfam" id="PF00061"/>
    </source>
</evidence>
<evidence type="ECO:0000256" key="3">
    <source>
        <dbReference type="ARBA" id="ARBA00022525"/>
    </source>
</evidence>
<dbReference type="InterPro" id="IPR002345">
    <property type="entry name" value="Lipocalin"/>
</dbReference>
<gene>
    <name evidence="9" type="primary">LOC105995589</name>
</gene>
<dbReference type="PANTHER" id="PTHR11430:SF5">
    <property type="entry name" value="VOMERONASAL SECRETORY PROTEIN 2"/>
    <property type="match status" value="1"/>
</dbReference>
<sequence length="388" mass="43332">MKTLLLTAVLLGLVAALQAQEPLSVFSEAQNLAGTWYIKAIVTQTKLEEEKRTAPVFPITMVALEGGDLEIKLTIMFEGRCHDLTFQMQKTDEPGKYIDGKTPEPNAEALEEFQRFAQRKGFQEENIFVPKQKGPCFRSRGVVGLEPLAGPLLTLAVPLFLQKPVSQNSNWGKWYIIRWAGTIPSPREKLLAPLPPFSFVVNSMGKLEFQMRILKPSGCQLFKLPLSVARVPASFVGWWKHMIYIWLVTPRSYGIAYFGDRMNNRRVQMMMLFGRTLEEHPGALMIFEVFVEKKGLNKADLICPPHLARGQPCLLHIEPPRPKGPMSTVRTPKQCGLLPDLRGQLLVLPWGAAVIQESGETQPSLEGHSQHAQTGSSELVAGPAQAWI</sequence>
<dbReference type="KEGG" id="dord:105995589"/>
<dbReference type="RefSeq" id="XP_012884811.1">
    <property type="nucleotide sequence ID" value="XM_013029357.1"/>
</dbReference>
<keyword evidence="4 6" id="KW-0732">Signal</keyword>
<keyword evidence="8" id="KW-1185">Reference proteome</keyword>
<dbReference type="Pfam" id="PF00061">
    <property type="entry name" value="Lipocalin"/>
    <property type="match status" value="1"/>
</dbReference>
<comment type="similarity">
    <text evidence="2">Belongs to the calycin superfamily. Lipocalin family.</text>
</comment>
<evidence type="ECO:0000313" key="9">
    <source>
        <dbReference type="RefSeq" id="XP_012884811.1"/>
    </source>
</evidence>
<feature type="signal peptide" evidence="6">
    <location>
        <begin position="1"/>
        <end position="19"/>
    </location>
</feature>
<evidence type="ECO:0000313" key="8">
    <source>
        <dbReference type="Proteomes" id="UP000081671"/>
    </source>
</evidence>
<proteinExistence type="inferred from homology"/>
<accession>A0A1S3G7L9</accession>
<dbReference type="PANTHER" id="PTHR11430">
    <property type="entry name" value="LIPOCALIN"/>
    <property type="match status" value="1"/>
</dbReference>
<dbReference type="OrthoDB" id="9565930at2759"/>
<evidence type="ECO:0000256" key="2">
    <source>
        <dbReference type="ARBA" id="ARBA00006889"/>
    </source>
</evidence>
<comment type="subcellular location">
    <subcellularLocation>
        <location evidence="1">Secreted</location>
    </subcellularLocation>
</comment>
<dbReference type="InterPro" id="IPR002450">
    <property type="entry name" value="von_Ebner_gland"/>
</dbReference>
<dbReference type="GeneID" id="105995589"/>
<dbReference type="SUPFAM" id="SSF50814">
    <property type="entry name" value="Lipocalins"/>
    <property type="match status" value="2"/>
</dbReference>